<dbReference type="PANTHER" id="PTHR30614">
    <property type="entry name" value="MEMBRANE COMPONENT OF AMINO ACID ABC TRANSPORTER"/>
    <property type="match status" value="1"/>
</dbReference>
<feature type="transmembrane region" description="Helical" evidence="8">
    <location>
        <begin position="61"/>
        <end position="84"/>
    </location>
</feature>
<feature type="domain" description="ABC transmembrane type-1" evidence="9">
    <location>
        <begin position="25"/>
        <end position="215"/>
    </location>
</feature>
<sequence>MLEILEDNWLLFLIGQYPHGPVGGLAMTLFLAVAGLSLSFPVAIALALARLSPRRWLRGPATAVVYVVRGLPLIMFIFWTYFALPLLTGHAVGGVETLLFALVIYEASYLSEIIRAGIEGLPKGQAEAAKALGLGYFPTTFKVILPQVLHNMMPSLVSQFVSTIKETSLGYVISANEVTFAASQVNNQLMTQPFEVYGLLALTYFTLCFTLTSAARWLERRLAAERGGLGAQPA</sequence>
<evidence type="ECO:0000256" key="4">
    <source>
        <dbReference type="ARBA" id="ARBA00022475"/>
    </source>
</evidence>
<dbReference type="OrthoDB" id="7190458at2"/>
<comment type="caution">
    <text evidence="10">The sequence shown here is derived from an EMBL/GenBank/DDBJ whole genome shotgun (WGS) entry which is preliminary data.</text>
</comment>
<evidence type="ECO:0000313" key="11">
    <source>
        <dbReference type="Proteomes" id="UP000324758"/>
    </source>
</evidence>
<dbReference type="RefSeq" id="WP_148770471.1">
    <property type="nucleotide sequence ID" value="NZ_VSSS01000004.1"/>
</dbReference>
<dbReference type="InterPro" id="IPR035906">
    <property type="entry name" value="MetI-like_sf"/>
</dbReference>
<dbReference type="SUPFAM" id="SSF161098">
    <property type="entry name" value="MetI-like"/>
    <property type="match status" value="1"/>
</dbReference>
<dbReference type="InterPro" id="IPR000515">
    <property type="entry name" value="MetI-like"/>
</dbReference>
<evidence type="ECO:0000259" key="9">
    <source>
        <dbReference type="PROSITE" id="PS50928"/>
    </source>
</evidence>
<dbReference type="InterPro" id="IPR043429">
    <property type="entry name" value="ArtM/GltK/GlnP/TcyL/YhdX-like"/>
</dbReference>
<evidence type="ECO:0000313" key="10">
    <source>
        <dbReference type="EMBL" id="TYL99996.1"/>
    </source>
</evidence>
<reference evidence="10 11" key="1">
    <citation type="submission" date="2019-08" db="EMBL/GenBank/DDBJ databases">
        <title>Bradyrhizobium hipponensis sp. nov., a rhizobium isolated from a Lupinus angustifolius root nodule in Tunisia.</title>
        <authorList>
            <person name="Off K."/>
            <person name="Rejili M."/>
            <person name="Mars M."/>
            <person name="Brachmann A."/>
            <person name="Marin M."/>
        </authorList>
    </citation>
    <scope>NUCLEOTIDE SEQUENCE [LARGE SCALE GENOMIC DNA]</scope>
    <source>
        <strain evidence="10 11">CTAW71</strain>
    </source>
</reference>
<accession>A0A5D3KPW1</accession>
<dbReference type="GO" id="GO:0006865">
    <property type="term" value="P:amino acid transport"/>
    <property type="evidence" value="ECO:0007669"/>
    <property type="project" value="TreeGrafter"/>
</dbReference>
<organism evidence="10 11">
    <name type="scientific">Bradyrhizobium rifense</name>
    <dbReference type="NCBI Taxonomy" id="515499"/>
    <lineage>
        <taxon>Bacteria</taxon>
        <taxon>Pseudomonadati</taxon>
        <taxon>Pseudomonadota</taxon>
        <taxon>Alphaproteobacteria</taxon>
        <taxon>Hyphomicrobiales</taxon>
        <taxon>Nitrobacteraceae</taxon>
        <taxon>Bradyrhizobium</taxon>
    </lineage>
</organism>
<feature type="transmembrane region" description="Helical" evidence="8">
    <location>
        <begin position="25"/>
        <end position="49"/>
    </location>
</feature>
<dbReference type="PANTHER" id="PTHR30614:SF21">
    <property type="entry name" value="AMINO ACID ABC TRANSPORTER PERMEASE"/>
    <property type="match status" value="1"/>
</dbReference>
<dbReference type="Pfam" id="PF00528">
    <property type="entry name" value="BPD_transp_1"/>
    <property type="match status" value="1"/>
</dbReference>
<keyword evidence="3 8" id="KW-0813">Transport</keyword>
<dbReference type="InterPro" id="IPR010065">
    <property type="entry name" value="AA_ABC_transptr_permease_3TM"/>
</dbReference>
<gene>
    <name evidence="10" type="ORF">FXB40_01545</name>
</gene>
<dbReference type="EMBL" id="VSSS01000004">
    <property type="protein sequence ID" value="TYL99996.1"/>
    <property type="molecule type" value="Genomic_DNA"/>
</dbReference>
<dbReference type="Proteomes" id="UP000324758">
    <property type="component" value="Unassembled WGS sequence"/>
</dbReference>
<keyword evidence="6 8" id="KW-1133">Transmembrane helix</keyword>
<comment type="similarity">
    <text evidence="2">Belongs to the binding-protein-dependent transport system permease family. HisMQ subfamily.</text>
</comment>
<dbReference type="PROSITE" id="PS50928">
    <property type="entry name" value="ABC_TM1"/>
    <property type="match status" value="1"/>
</dbReference>
<evidence type="ECO:0000256" key="8">
    <source>
        <dbReference type="RuleBase" id="RU363032"/>
    </source>
</evidence>
<dbReference type="NCBIfam" id="TIGR01726">
    <property type="entry name" value="HEQRo_perm_3TM"/>
    <property type="match status" value="1"/>
</dbReference>
<evidence type="ECO:0000256" key="6">
    <source>
        <dbReference type="ARBA" id="ARBA00022989"/>
    </source>
</evidence>
<comment type="subcellular location">
    <subcellularLocation>
        <location evidence="1">Cell inner membrane</location>
        <topology evidence="1">Multi-pass membrane protein</topology>
    </subcellularLocation>
    <subcellularLocation>
        <location evidence="8">Cell membrane</location>
        <topology evidence="8">Multi-pass membrane protein</topology>
    </subcellularLocation>
</comment>
<dbReference type="GO" id="GO:0022857">
    <property type="term" value="F:transmembrane transporter activity"/>
    <property type="evidence" value="ECO:0007669"/>
    <property type="project" value="InterPro"/>
</dbReference>
<keyword evidence="7 8" id="KW-0472">Membrane</keyword>
<feature type="transmembrane region" description="Helical" evidence="8">
    <location>
        <begin position="196"/>
        <end position="218"/>
    </location>
</feature>
<dbReference type="Gene3D" id="1.10.3720.10">
    <property type="entry name" value="MetI-like"/>
    <property type="match status" value="1"/>
</dbReference>
<protein>
    <submittedName>
        <fullName evidence="10">Amino acid ABC transporter permease</fullName>
    </submittedName>
</protein>
<proteinExistence type="inferred from homology"/>
<evidence type="ECO:0000256" key="7">
    <source>
        <dbReference type="ARBA" id="ARBA00023136"/>
    </source>
</evidence>
<keyword evidence="11" id="KW-1185">Reference proteome</keyword>
<evidence type="ECO:0000256" key="2">
    <source>
        <dbReference type="ARBA" id="ARBA00010072"/>
    </source>
</evidence>
<dbReference type="CDD" id="cd06261">
    <property type="entry name" value="TM_PBP2"/>
    <property type="match status" value="1"/>
</dbReference>
<evidence type="ECO:0000256" key="1">
    <source>
        <dbReference type="ARBA" id="ARBA00004429"/>
    </source>
</evidence>
<name>A0A5D3KPW1_9BRAD</name>
<evidence type="ECO:0000256" key="3">
    <source>
        <dbReference type="ARBA" id="ARBA00022448"/>
    </source>
</evidence>
<dbReference type="AlphaFoldDB" id="A0A5D3KPW1"/>
<keyword evidence="4" id="KW-1003">Cell membrane</keyword>
<keyword evidence="5 8" id="KW-0812">Transmembrane</keyword>
<dbReference type="GO" id="GO:0043190">
    <property type="term" value="C:ATP-binding cassette (ABC) transporter complex"/>
    <property type="evidence" value="ECO:0007669"/>
    <property type="project" value="InterPro"/>
</dbReference>
<evidence type="ECO:0000256" key="5">
    <source>
        <dbReference type="ARBA" id="ARBA00022692"/>
    </source>
</evidence>